<proteinExistence type="predicted"/>
<dbReference type="EMBL" id="QHCT01000001">
    <property type="protein sequence ID" value="RHX92333.1"/>
    <property type="molecule type" value="Genomic_DNA"/>
</dbReference>
<name>A0A396ZDK7_9LEPT</name>
<evidence type="ECO:0000313" key="2">
    <source>
        <dbReference type="EMBL" id="RHX92333.1"/>
    </source>
</evidence>
<reference evidence="3" key="1">
    <citation type="submission" date="2018-05" db="EMBL/GenBank/DDBJ databases">
        <title>Leptospira yasudae sp. nov. and Leptospira stimsonii sp. nov., two pathogenic species of the genus Leptospira isolated from environmental sources.</title>
        <authorList>
            <person name="Casanovas-Massana A."/>
            <person name="Hamond C."/>
            <person name="Santos L.A."/>
            <person name="Hacker K.P."/>
            <person name="Balassiano I."/>
            <person name="Medeiros M.A."/>
            <person name="Reis M.G."/>
            <person name="Ko A.I."/>
            <person name="Wunder E.A."/>
        </authorList>
    </citation>
    <scope>NUCLEOTIDE SEQUENCE [LARGE SCALE GENOMIC DNA]</scope>
    <source>
        <strain evidence="3">Yale</strain>
    </source>
</reference>
<protein>
    <submittedName>
        <fullName evidence="2">Uncharacterized protein</fullName>
    </submittedName>
</protein>
<dbReference type="Proteomes" id="UP000265798">
    <property type="component" value="Unassembled WGS sequence"/>
</dbReference>
<feature type="compositionally biased region" description="Basic and acidic residues" evidence="1">
    <location>
        <begin position="1"/>
        <end position="10"/>
    </location>
</feature>
<evidence type="ECO:0000256" key="1">
    <source>
        <dbReference type="SAM" id="MobiDB-lite"/>
    </source>
</evidence>
<feature type="region of interest" description="Disordered" evidence="1">
    <location>
        <begin position="1"/>
        <end position="22"/>
    </location>
</feature>
<gene>
    <name evidence="2" type="ORF">DLM75_03810</name>
</gene>
<evidence type="ECO:0000313" key="3">
    <source>
        <dbReference type="Proteomes" id="UP000265798"/>
    </source>
</evidence>
<organism evidence="2 3">
    <name type="scientific">Leptospira stimsonii</name>
    <dbReference type="NCBI Taxonomy" id="2202203"/>
    <lineage>
        <taxon>Bacteria</taxon>
        <taxon>Pseudomonadati</taxon>
        <taxon>Spirochaetota</taxon>
        <taxon>Spirochaetia</taxon>
        <taxon>Leptospirales</taxon>
        <taxon>Leptospiraceae</taxon>
        <taxon>Leptospira</taxon>
    </lineage>
</organism>
<accession>A0A396ZDK7</accession>
<comment type="caution">
    <text evidence="2">The sequence shown here is derived from an EMBL/GenBank/DDBJ whole genome shotgun (WGS) entry which is preliminary data.</text>
</comment>
<sequence length="103" mass="12216">MNAISEDHRKSNPMSSHGKNRKNFVDRVNPFLFYKARSILPAQRIDEELSLTNSKIKPVPRTERIFHRKGECFDSLDPKERFVRNDPKTFFFFLNMNHGLSYI</sequence>
<dbReference type="AlphaFoldDB" id="A0A396ZDK7"/>